<dbReference type="InterPro" id="IPR002109">
    <property type="entry name" value="Glutaredoxin"/>
</dbReference>
<accession>A0A1Y1XK21</accession>
<keyword evidence="2" id="KW-1133">Transmembrane helix</keyword>
<feature type="compositionally biased region" description="Low complexity" evidence="1">
    <location>
        <begin position="24"/>
        <end position="39"/>
    </location>
</feature>
<dbReference type="Proteomes" id="UP000193944">
    <property type="component" value="Unassembled WGS sequence"/>
</dbReference>
<keyword evidence="2" id="KW-0472">Membrane</keyword>
<feature type="region of interest" description="Disordered" evidence="1">
    <location>
        <begin position="303"/>
        <end position="323"/>
    </location>
</feature>
<dbReference type="PANTHER" id="PTHR45694">
    <property type="entry name" value="GLUTAREDOXIN 2"/>
    <property type="match status" value="1"/>
</dbReference>
<feature type="transmembrane region" description="Helical" evidence="2">
    <location>
        <begin position="49"/>
        <end position="71"/>
    </location>
</feature>
<name>A0A1Y1XK21_9FUNG</name>
<dbReference type="PANTHER" id="PTHR45694:SF18">
    <property type="entry name" value="GLUTAREDOXIN-1-RELATED"/>
    <property type="match status" value="1"/>
</dbReference>
<evidence type="ECO:0000313" key="4">
    <source>
        <dbReference type="EMBL" id="ORX86062.1"/>
    </source>
</evidence>
<feature type="compositionally biased region" description="Basic and acidic residues" evidence="1">
    <location>
        <begin position="303"/>
        <end position="315"/>
    </location>
</feature>
<dbReference type="InterPro" id="IPR036249">
    <property type="entry name" value="Thioredoxin-like_sf"/>
</dbReference>
<dbReference type="GO" id="GO:0005737">
    <property type="term" value="C:cytoplasm"/>
    <property type="evidence" value="ECO:0007669"/>
    <property type="project" value="TreeGrafter"/>
</dbReference>
<dbReference type="GO" id="GO:0015038">
    <property type="term" value="F:glutathione disulfide oxidoreductase activity"/>
    <property type="evidence" value="ECO:0007669"/>
    <property type="project" value="TreeGrafter"/>
</dbReference>
<keyword evidence="5" id="KW-1185">Reference proteome</keyword>
<organism evidence="4 5">
    <name type="scientific">Anaeromyces robustus</name>
    <dbReference type="NCBI Taxonomy" id="1754192"/>
    <lineage>
        <taxon>Eukaryota</taxon>
        <taxon>Fungi</taxon>
        <taxon>Fungi incertae sedis</taxon>
        <taxon>Chytridiomycota</taxon>
        <taxon>Chytridiomycota incertae sedis</taxon>
        <taxon>Neocallimastigomycetes</taxon>
        <taxon>Neocallimastigales</taxon>
        <taxon>Neocallimastigaceae</taxon>
        <taxon>Anaeromyces</taxon>
    </lineage>
</organism>
<feature type="compositionally biased region" description="Basic and acidic residues" evidence="1">
    <location>
        <begin position="9"/>
        <end position="23"/>
    </location>
</feature>
<dbReference type="EMBL" id="MCFG01000026">
    <property type="protein sequence ID" value="ORX86062.1"/>
    <property type="molecule type" value="Genomic_DNA"/>
</dbReference>
<evidence type="ECO:0000313" key="5">
    <source>
        <dbReference type="Proteomes" id="UP000193944"/>
    </source>
</evidence>
<protein>
    <recommendedName>
        <fullName evidence="3">Glutaredoxin domain-containing protein</fullName>
    </recommendedName>
</protein>
<feature type="domain" description="Glutaredoxin" evidence="3">
    <location>
        <begin position="193"/>
        <end position="243"/>
    </location>
</feature>
<sequence>MAVTKRNNKKEEKNEVKETKNVEKTSSSSSSSSSSKQCKNCQGCQGCQILKSIGIIIITALIVISCSLLYIKQYKPNLYSKRVEVFFPSSHSSSIAKEATTNTNTNTNTNTETKTDKVKKAFDFNEIEDYINLEEKAFLKDMFKEEEIFEKLKDRPDLLQVHNYYEEPIGQLVKRLSLESQIVIFINSNDERSKVTRLAISQVQVPYGIIEVDNEPRGGEMREALFRMTSQRTFPFIYVNGKFFGNSFYLQKMMKNGEFYKMVDSEENKAEWLQLKQEYKEKVEERKKKDMERRQKKLEKIMKKIEEGKKARETKQALPLEDL</sequence>
<dbReference type="AlphaFoldDB" id="A0A1Y1XK21"/>
<dbReference type="OrthoDB" id="423313at2759"/>
<dbReference type="STRING" id="1754192.A0A1Y1XK21"/>
<gene>
    <name evidence="4" type="ORF">BCR32DRAFT_290288</name>
</gene>
<feature type="region of interest" description="Disordered" evidence="1">
    <location>
        <begin position="1"/>
        <end position="39"/>
    </location>
</feature>
<dbReference type="Pfam" id="PF00462">
    <property type="entry name" value="Glutaredoxin"/>
    <property type="match status" value="1"/>
</dbReference>
<proteinExistence type="predicted"/>
<reference evidence="4 5" key="2">
    <citation type="submission" date="2016-08" db="EMBL/GenBank/DDBJ databases">
        <title>Pervasive Adenine N6-methylation of Active Genes in Fungi.</title>
        <authorList>
            <consortium name="DOE Joint Genome Institute"/>
            <person name="Mondo S.J."/>
            <person name="Dannebaum R.O."/>
            <person name="Kuo R.C."/>
            <person name="Labutti K."/>
            <person name="Haridas S."/>
            <person name="Kuo A."/>
            <person name="Salamov A."/>
            <person name="Ahrendt S.R."/>
            <person name="Lipzen A."/>
            <person name="Sullivan W."/>
            <person name="Andreopoulos W.B."/>
            <person name="Clum A."/>
            <person name="Lindquist E."/>
            <person name="Daum C."/>
            <person name="Ramamoorthy G.K."/>
            <person name="Gryganskyi A."/>
            <person name="Culley D."/>
            <person name="Magnuson J.K."/>
            <person name="James T.Y."/>
            <person name="O'Malley M.A."/>
            <person name="Stajich J.E."/>
            <person name="Spatafora J.W."/>
            <person name="Visel A."/>
            <person name="Grigoriev I.V."/>
        </authorList>
    </citation>
    <scope>NUCLEOTIDE SEQUENCE [LARGE SCALE GENOMIC DNA]</scope>
    <source>
        <strain evidence="4 5">S4</strain>
    </source>
</reference>
<evidence type="ECO:0000256" key="1">
    <source>
        <dbReference type="SAM" id="MobiDB-lite"/>
    </source>
</evidence>
<dbReference type="GO" id="GO:0034599">
    <property type="term" value="P:cellular response to oxidative stress"/>
    <property type="evidence" value="ECO:0007669"/>
    <property type="project" value="TreeGrafter"/>
</dbReference>
<evidence type="ECO:0000256" key="2">
    <source>
        <dbReference type="SAM" id="Phobius"/>
    </source>
</evidence>
<evidence type="ECO:0000259" key="3">
    <source>
        <dbReference type="Pfam" id="PF00462"/>
    </source>
</evidence>
<reference evidence="4 5" key="1">
    <citation type="submission" date="2016-08" db="EMBL/GenBank/DDBJ databases">
        <title>A Parts List for Fungal Cellulosomes Revealed by Comparative Genomics.</title>
        <authorList>
            <consortium name="DOE Joint Genome Institute"/>
            <person name="Haitjema C.H."/>
            <person name="Gilmore S.P."/>
            <person name="Henske J.K."/>
            <person name="Solomon K.V."/>
            <person name="De Groot R."/>
            <person name="Kuo A."/>
            <person name="Mondo S.J."/>
            <person name="Salamov A.A."/>
            <person name="Labutti K."/>
            <person name="Zhao Z."/>
            <person name="Chiniquy J."/>
            <person name="Barry K."/>
            <person name="Brewer H.M."/>
            <person name="Purvine S.O."/>
            <person name="Wright A.T."/>
            <person name="Boxma B."/>
            <person name="Van Alen T."/>
            <person name="Hackstein J.H."/>
            <person name="Baker S.E."/>
            <person name="Grigoriev I.V."/>
            <person name="O'Malley M.A."/>
        </authorList>
    </citation>
    <scope>NUCLEOTIDE SEQUENCE [LARGE SCALE GENOMIC DNA]</scope>
    <source>
        <strain evidence="4 5">S4</strain>
    </source>
</reference>
<dbReference type="SUPFAM" id="SSF52833">
    <property type="entry name" value="Thioredoxin-like"/>
    <property type="match status" value="1"/>
</dbReference>
<keyword evidence="2" id="KW-0812">Transmembrane</keyword>
<comment type="caution">
    <text evidence="4">The sequence shown here is derived from an EMBL/GenBank/DDBJ whole genome shotgun (WGS) entry which is preliminary data.</text>
</comment>
<dbReference type="Gene3D" id="3.40.30.10">
    <property type="entry name" value="Glutaredoxin"/>
    <property type="match status" value="1"/>
</dbReference>
<dbReference type="PROSITE" id="PS51354">
    <property type="entry name" value="GLUTAREDOXIN_2"/>
    <property type="match status" value="1"/>
</dbReference>